<evidence type="ECO:0000313" key="1">
    <source>
        <dbReference type="EnsemblPlants" id="OGLUM02G08910.1"/>
    </source>
</evidence>
<name>A0A0D9YPB5_9ORYZ</name>
<organism evidence="1">
    <name type="scientific">Oryza glumipatula</name>
    <dbReference type="NCBI Taxonomy" id="40148"/>
    <lineage>
        <taxon>Eukaryota</taxon>
        <taxon>Viridiplantae</taxon>
        <taxon>Streptophyta</taxon>
        <taxon>Embryophyta</taxon>
        <taxon>Tracheophyta</taxon>
        <taxon>Spermatophyta</taxon>
        <taxon>Magnoliopsida</taxon>
        <taxon>Liliopsida</taxon>
        <taxon>Poales</taxon>
        <taxon>Poaceae</taxon>
        <taxon>BOP clade</taxon>
        <taxon>Oryzoideae</taxon>
        <taxon>Oryzeae</taxon>
        <taxon>Oryzinae</taxon>
        <taxon>Oryza</taxon>
    </lineage>
</organism>
<dbReference type="HOGENOM" id="CLU_2779953_0_0_1"/>
<accession>A0A0D9YPB5</accession>
<reference evidence="1" key="1">
    <citation type="submission" date="2015-04" db="UniProtKB">
        <authorList>
            <consortium name="EnsemblPlants"/>
        </authorList>
    </citation>
    <scope>IDENTIFICATION</scope>
</reference>
<keyword evidence="2" id="KW-1185">Reference proteome</keyword>
<reference evidence="1" key="2">
    <citation type="submission" date="2018-05" db="EMBL/GenBank/DDBJ databases">
        <title>OgluRS3 (Oryza glumaepatula Reference Sequence Version 3).</title>
        <authorList>
            <person name="Zhang J."/>
            <person name="Kudrna D."/>
            <person name="Lee S."/>
            <person name="Talag J."/>
            <person name="Welchert J."/>
            <person name="Wing R.A."/>
        </authorList>
    </citation>
    <scope>NUCLEOTIDE SEQUENCE [LARGE SCALE GENOMIC DNA]</scope>
</reference>
<dbReference type="Proteomes" id="UP000026961">
    <property type="component" value="Chromosome 2"/>
</dbReference>
<dbReference type="AlphaFoldDB" id="A0A0D9YPB5"/>
<evidence type="ECO:0000313" key="2">
    <source>
        <dbReference type="Proteomes" id="UP000026961"/>
    </source>
</evidence>
<dbReference type="Gramene" id="OGLUM02G08910.1">
    <property type="protein sequence ID" value="OGLUM02G08910.1"/>
    <property type="gene ID" value="OGLUM02G08910"/>
</dbReference>
<protein>
    <submittedName>
        <fullName evidence="1">Uncharacterized protein</fullName>
    </submittedName>
</protein>
<sequence length="69" mass="7405">MGMEAFDTAATSPSSTNKQIMLDAAAPVDSLALRLGRPALFPSSVPRSSWCRNSVQRLLSIDAESDRLP</sequence>
<dbReference type="EnsemblPlants" id="OGLUM02G08910.1">
    <property type="protein sequence ID" value="OGLUM02G08910.1"/>
    <property type="gene ID" value="OGLUM02G08910"/>
</dbReference>
<proteinExistence type="predicted"/>